<protein>
    <submittedName>
        <fullName evidence="1">Uncharacterized protein</fullName>
    </submittedName>
</protein>
<gene>
    <name evidence="1" type="ORF">pdam_00019456</name>
</gene>
<organism evidence="1 2">
    <name type="scientific">Pocillopora damicornis</name>
    <name type="common">Cauliflower coral</name>
    <name type="synonym">Millepora damicornis</name>
    <dbReference type="NCBI Taxonomy" id="46731"/>
    <lineage>
        <taxon>Eukaryota</taxon>
        <taxon>Metazoa</taxon>
        <taxon>Cnidaria</taxon>
        <taxon>Anthozoa</taxon>
        <taxon>Hexacorallia</taxon>
        <taxon>Scleractinia</taxon>
        <taxon>Astrocoeniina</taxon>
        <taxon>Pocilloporidae</taxon>
        <taxon>Pocillopora</taxon>
    </lineage>
</organism>
<dbReference type="AlphaFoldDB" id="A0A3M6T586"/>
<comment type="caution">
    <text evidence="1">The sequence shown here is derived from an EMBL/GenBank/DDBJ whole genome shotgun (WGS) entry which is preliminary data.</text>
</comment>
<name>A0A3M6T586_POCDA</name>
<evidence type="ECO:0000313" key="1">
    <source>
        <dbReference type="EMBL" id="RMX36541.1"/>
    </source>
</evidence>
<dbReference type="EMBL" id="RCHS01004301">
    <property type="protein sequence ID" value="RMX36541.1"/>
    <property type="molecule type" value="Genomic_DNA"/>
</dbReference>
<keyword evidence="2" id="KW-1185">Reference proteome</keyword>
<dbReference type="OrthoDB" id="71260at2759"/>
<accession>A0A3M6T586</accession>
<sequence length="184" mass="20772">MYKYQGNAFSDGTRTHVVYNLLKRKKLDANREINEATLNIPDAITLICKANLAISGRGLLLDIHGQVRTPQRTELGYHISKFQLVDRSYKIASTSIRSLEGYWCESNEVCFQDVVQGHRSLGHFTNHGGLAAVPSPLDERDGGEIDAIQLEFPKEFRSAWSSEPDAQHNMTNATVELFQLNYEM</sequence>
<reference evidence="1 2" key="1">
    <citation type="journal article" date="2018" name="Sci. Rep.">
        <title>Comparative analysis of the Pocillopora damicornis genome highlights role of immune system in coral evolution.</title>
        <authorList>
            <person name="Cunning R."/>
            <person name="Bay R.A."/>
            <person name="Gillette P."/>
            <person name="Baker A.C."/>
            <person name="Traylor-Knowles N."/>
        </authorList>
    </citation>
    <scope>NUCLEOTIDE SEQUENCE [LARGE SCALE GENOMIC DNA]</scope>
    <source>
        <strain evidence="1">RSMAS</strain>
        <tissue evidence="1">Whole animal</tissue>
    </source>
</reference>
<proteinExistence type="predicted"/>
<evidence type="ECO:0000313" key="2">
    <source>
        <dbReference type="Proteomes" id="UP000275408"/>
    </source>
</evidence>
<dbReference type="Proteomes" id="UP000275408">
    <property type="component" value="Unassembled WGS sequence"/>
</dbReference>